<dbReference type="PANTHER" id="PTHR43677">
    <property type="entry name" value="SHORT-CHAIN DEHYDROGENASE/REDUCTASE"/>
    <property type="match status" value="1"/>
</dbReference>
<dbReference type="Proteomes" id="UP000320239">
    <property type="component" value="Unassembled WGS sequence"/>
</dbReference>
<dbReference type="InterPro" id="IPR013149">
    <property type="entry name" value="ADH-like_C"/>
</dbReference>
<dbReference type="EMBL" id="VIWY01000004">
    <property type="protein sequence ID" value="TWG14384.1"/>
    <property type="molecule type" value="Genomic_DNA"/>
</dbReference>
<proteinExistence type="predicted"/>
<keyword evidence="3" id="KW-1185">Reference proteome</keyword>
<evidence type="ECO:0000313" key="2">
    <source>
        <dbReference type="EMBL" id="TWG14384.1"/>
    </source>
</evidence>
<dbReference type="RefSeq" id="WP_122980362.1">
    <property type="nucleotide sequence ID" value="NZ_BOMX01000081.1"/>
</dbReference>
<dbReference type="OrthoDB" id="9787435at2"/>
<dbReference type="InterPro" id="IPR011032">
    <property type="entry name" value="GroES-like_sf"/>
</dbReference>
<dbReference type="PANTHER" id="PTHR43677:SF11">
    <property type="entry name" value="ZINC-CONTAINING ALCOHOL DEHYDROGENASE"/>
    <property type="match status" value="1"/>
</dbReference>
<dbReference type="SUPFAM" id="SSF50129">
    <property type="entry name" value="GroES-like"/>
    <property type="match status" value="1"/>
</dbReference>
<dbReference type="AlphaFoldDB" id="A0A561VRZ1"/>
<dbReference type="GO" id="GO:0016491">
    <property type="term" value="F:oxidoreductase activity"/>
    <property type="evidence" value="ECO:0007669"/>
    <property type="project" value="TreeGrafter"/>
</dbReference>
<dbReference type="SUPFAM" id="SSF51735">
    <property type="entry name" value="NAD(P)-binding Rossmann-fold domains"/>
    <property type="match status" value="1"/>
</dbReference>
<evidence type="ECO:0000313" key="3">
    <source>
        <dbReference type="Proteomes" id="UP000320239"/>
    </source>
</evidence>
<reference evidence="2 3" key="1">
    <citation type="submission" date="2019-06" db="EMBL/GenBank/DDBJ databases">
        <title>Sequencing the genomes of 1000 actinobacteria strains.</title>
        <authorList>
            <person name="Klenk H.-P."/>
        </authorList>
    </citation>
    <scope>NUCLEOTIDE SEQUENCE [LARGE SCALE GENOMIC DNA]</scope>
    <source>
        <strain evidence="2 3">DSM 43866</strain>
    </source>
</reference>
<accession>A0A561VRZ1</accession>
<gene>
    <name evidence="2" type="ORF">FHX34_104684</name>
</gene>
<name>A0A561VRZ1_ACTTI</name>
<dbReference type="Pfam" id="PF00107">
    <property type="entry name" value="ADH_zinc_N"/>
    <property type="match status" value="1"/>
</dbReference>
<protein>
    <submittedName>
        <fullName evidence="2">NADPH:quinone reductase-like Zn-dependent oxidoreductase</fullName>
    </submittedName>
</protein>
<dbReference type="Gene3D" id="3.40.50.720">
    <property type="entry name" value="NAD(P)-binding Rossmann-like Domain"/>
    <property type="match status" value="1"/>
</dbReference>
<dbReference type="InterPro" id="IPR051397">
    <property type="entry name" value="Zn-ADH-like_protein"/>
</dbReference>
<organism evidence="2 3">
    <name type="scientific">Actinoplanes teichomyceticus</name>
    <dbReference type="NCBI Taxonomy" id="1867"/>
    <lineage>
        <taxon>Bacteria</taxon>
        <taxon>Bacillati</taxon>
        <taxon>Actinomycetota</taxon>
        <taxon>Actinomycetes</taxon>
        <taxon>Micromonosporales</taxon>
        <taxon>Micromonosporaceae</taxon>
        <taxon>Actinoplanes</taxon>
    </lineage>
</organism>
<dbReference type="InterPro" id="IPR036291">
    <property type="entry name" value="NAD(P)-bd_dom_sf"/>
</dbReference>
<evidence type="ECO:0000259" key="1">
    <source>
        <dbReference type="Pfam" id="PF00107"/>
    </source>
</evidence>
<sequence>MHAAVLSSYDAPPVYRDHPEPVATGDHEMVVEVLAAALHHLTRAKATGSHYSGTGALPLVPGADGVVRDPAGQLRYAVLDDTNAGTFADRTVIDARRSVVLPQDTDPVLVAAAMNPGMSSWIALRRRTSFTPGRRVLVIGATGNAGRMAVQVAKLFGAGHVIAAGRDAARLATLPALGADQTCTLDRIEEAADVDVVLDYVWGEPAATAMIPLLSARTDRTAPLTWIQIGSMAGPTAPIPSVALRSARLQIIGSGIGSVPARDIIAELPELAAAVAQGSIDVRARAVPLADITQVWTAGTDDRIVLVPGR</sequence>
<comment type="caution">
    <text evidence="2">The sequence shown here is derived from an EMBL/GenBank/DDBJ whole genome shotgun (WGS) entry which is preliminary data.</text>
</comment>
<dbReference type="Gene3D" id="3.90.180.10">
    <property type="entry name" value="Medium-chain alcohol dehydrogenases, catalytic domain"/>
    <property type="match status" value="2"/>
</dbReference>
<feature type="domain" description="Alcohol dehydrogenase-like C-terminal" evidence="1">
    <location>
        <begin position="146"/>
        <end position="215"/>
    </location>
</feature>